<keyword evidence="7" id="KW-0539">Nucleus</keyword>
<dbReference type="PANTHER" id="PTHR13454:SF11">
    <property type="entry name" value="PROTEIN MCM10 HOMOLOG"/>
    <property type="match status" value="1"/>
</dbReference>
<feature type="domain" description="MCM10 OB-fold" evidence="10">
    <location>
        <begin position="99"/>
        <end position="168"/>
    </location>
</feature>
<name>A0AAV5RGT7_STABA</name>
<dbReference type="Proteomes" id="UP001362899">
    <property type="component" value="Unassembled WGS sequence"/>
</dbReference>
<keyword evidence="3" id="KW-0235">DNA replication</keyword>
<dbReference type="GO" id="GO:0008270">
    <property type="term" value="F:zinc ion binding"/>
    <property type="evidence" value="ECO:0007669"/>
    <property type="project" value="UniProtKB-KW"/>
</dbReference>
<dbReference type="InterPro" id="IPR015408">
    <property type="entry name" value="Znf_Mcm10/DnaG"/>
</dbReference>
<dbReference type="SUPFAM" id="SSF50249">
    <property type="entry name" value="Nucleic acid-binding proteins"/>
    <property type="match status" value="1"/>
</dbReference>
<dbReference type="PANTHER" id="PTHR13454">
    <property type="entry name" value="PROTEIN MCM10 HOMOLOG"/>
    <property type="match status" value="1"/>
</dbReference>
<dbReference type="GO" id="GO:0003697">
    <property type="term" value="F:single-stranded DNA binding"/>
    <property type="evidence" value="ECO:0007669"/>
    <property type="project" value="InterPro"/>
</dbReference>
<keyword evidence="6" id="KW-0862">Zinc</keyword>
<dbReference type="Pfam" id="PF09329">
    <property type="entry name" value="zf-primase"/>
    <property type="match status" value="1"/>
</dbReference>
<dbReference type="AlphaFoldDB" id="A0AAV5RGT7"/>
<keyword evidence="12" id="KW-1185">Reference proteome</keyword>
<protein>
    <submittedName>
        <fullName evidence="11">Mcm10 protein</fullName>
    </submittedName>
</protein>
<dbReference type="InterPro" id="IPR040184">
    <property type="entry name" value="Mcm10"/>
</dbReference>
<evidence type="ECO:0000256" key="4">
    <source>
        <dbReference type="ARBA" id="ARBA00022723"/>
    </source>
</evidence>
<evidence type="ECO:0000313" key="11">
    <source>
        <dbReference type="EMBL" id="GMM50658.1"/>
    </source>
</evidence>
<evidence type="ECO:0000259" key="10">
    <source>
        <dbReference type="Pfam" id="PF22379"/>
    </source>
</evidence>
<proteinExistence type="inferred from homology"/>
<evidence type="ECO:0000313" key="12">
    <source>
        <dbReference type="Proteomes" id="UP001362899"/>
    </source>
</evidence>
<comment type="subcellular location">
    <subcellularLocation>
        <location evidence="1">Nucleus</location>
    </subcellularLocation>
</comment>
<dbReference type="GO" id="GO:0006270">
    <property type="term" value="P:DNA replication initiation"/>
    <property type="evidence" value="ECO:0007669"/>
    <property type="project" value="InterPro"/>
</dbReference>
<evidence type="ECO:0000256" key="3">
    <source>
        <dbReference type="ARBA" id="ARBA00022705"/>
    </source>
</evidence>
<accession>A0AAV5RGT7</accession>
<gene>
    <name evidence="11" type="ORF">DASB73_016160</name>
</gene>
<dbReference type="Pfam" id="PF22379">
    <property type="entry name" value="OB_MCM10"/>
    <property type="match status" value="1"/>
</dbReference>
<reference evidence="11 12" key="1">
    <citation type="journal article" date="2023" name="Elife">
        <title>Identification of key yeast species and microbe-microbe interactions impacting larval growth of Drosophila in the wild.</title>
        <authorList>
            <person name="Mure A."/>
            <person name="Sugiura Y."/>
            <person name="Maeda R."/>
            <person name="Honda K."/>
            <person name="Sakurai N."/>
            <person name="Takahashi Y."/>
            <person name="Watada M."/>
            <person name="Katoh T."/>
            <person name="Gotoh A."/>
            <person name="Gotoh Y."/>
            <person name="Taniguchi I."/>
            <person name="Nakamura K."/>
            <person name="Hayashi T."/>
            <person name="Katayama T."/>
            <person name="Uemura T."/>
            <person name="Hattori Y."/>
        </authorList>
    </citation>
    <scope>NUCLEOTIDE SEQUENCE [LARGE SCALE GENOMIC DNA]</scope>
    <source>
        <strain evidence="11 12">SB-73</strain>
    </source>
</reference>
<keyword evidence="5" id="KW-0863">Zinc-finger</keyword>
<dbReference type="InterPro" id="IPR012340">
    <property type="entry name" value="NA-bd_OB-fold"/>
</dbReference>
<dbReference type="InterPro" id="IPR055065">
    <property type="entry name" value="OB_MCM10"/>
</dbReference>
<feature type="domain" description="Zinc finger Mcm10/DnaG-type" evidence="9">
    <location>
        <begin position="188"/>
        <end position="232"/>
    </location>
</feature>
<feature type="region of interest" description="Disordered" evidence="8">
    <location>
        <begin position="371"/>
        <end position="399"/>
    </location>
</feature>
<evidence type="ECO:0000256" key="8">
    <source>
        <dbReference type="SAM" id="MobiDB-lite"/>
    </source>
</evidence>
<evidence type="ECO:0000256" key="6">
    <source>
        <dbReference type="ARBA" id="ARBA00022833"/>
    </source>
</evidence>
<evidence type="ECO:0000256" key="2">
    <source>
        <dbReference type="ARBA" id="ARBA00009679"/>
    </source>
</evidence>
<dbReference type="Gene3D" id="2.40.50.140">
    <property type="entry name" value="Nucleic acid-binding proteins"/>
    <property type="match status" value="1"/>
</dbReference>
<dbReference type="GO" id="GO:0003688">
    <property type="term" value="F:DNA replication origin binding"/>
    <property type="evidence" value="ECO:0007669"/>
    <property type="project" value="TreeGrafter"/>
</dbReference>
<organism evidence="11 12">
    <name type="scientific">Starmerella bacillaris</name>
    <name type="common">Yeast</name>
    <name type="synonym">Candida zemplinina</name>
    <dbReference type="NCBI Taxonomy" id="1247836"/>
    <lineage>
        <taxon>Eukaryota</taxon>
        <taxon>Fungi</taxon>
        <taxon>Dikarya</taxon>
        <taxon>Ascomycota</taxon>
        <taxon>Saccharomycotina</taxon>
        <taxon>Dipodascomycetes</taxon>
        <taxon>Dipodascales</taxon>
        <taxon>Trichomonascaceae</taxon>
        <taxon>Starmerella</taxon>
    </lineage>
</organism>
<evidence type="ECO:0000256" key="7">
    <source>
        <dbReference type="ARBA" id="ARBA00023242"/>
    </source>
</evidence>
<evidence type="ECO:0000256" key="5">
    <source>
        <dbReference type="ARBA" id="ARBA00022771"/>
    </source>
</evidence>
<feature type="compositionally biased region" description="Polar residues" evidence="8">
    <location>
        <begin position="376"/>
        <end position="386"/>
    </location>
</feature>
<evidence type="ECO:0000256" key="1">
    <source>
        <dbReference type="ARBA" id="ARBA00004123"/>
    </source>
</evidence>
<comment type="caution">
    <text evidence="11">The sequence shown here is derived from an EMBL/GenBank/DDBJ whole genome shotgun (WGS) entry which is preliminary data.</text>
</comment>
<sequence>MNFVKSLQSAREQQQTREVNATNAVRSLKTNPNFQYTTTTTDLDIFNFYIPKIELMSRNLSLGEFESMIPDHTDCLTITDYYRSVTPPDFKREGEPNLLIIGIVGSKSEVRTSANGHKYIAMVLCDLVYDIQMQLYGKAFEHFYKLQKGTVIAVYNPKIYMQNTNVNDRIVGSPALSVSDPTSIIEIGQAKHLGQCEAQTSGSKFSKTCKNWVNLRKSKVCDFHTQQVIRTKRPELNSLQSKIWDPRNAADGRKLTVVRGGEVKWKRGLQLDAQDLVHKAPRGRIFQSAGFNKHKYDESFNVKKKRLETDKELLRKVGEENDLRKKLEERSTAIRRRVEQKLGLSEDPELHIRSRRNNMSAATRVDVCMVKGKGSKASTPSKQLADSDTDSDLEIIPPP</sequence>
<dbReference type="EMBL" id="BTGC01000003">
    <property type="protein sequence ID" value="GMM50658.1"/>
    <property type="molecule type" value="Genomic_DNA"/>
</dbReference>
<dbReference type="GO" id="GO:0043596">
    <property type="term" value="C:nuclear replication fork"/>
    <property type="evidence" value="ECO:0007669"/>
    <property type="project" value="TreeGrafter"/>
</dbReference>
<comment type="similarity">
    <text evidence="2">Belongs to the MCM10 family.</text>
</comment>
<evidence type="ECO:0000259" key="9">
    <source>
        <dbReference type="Pfam" id="PF09329"/>
    </source>
</evidence>
<keyword evidence="4" id="KW-0479">Metal-binding</keyword>